<sequence length="133" mass="15651">MTHTHDEIRIEKVWGTDNRLYELIAPFVMNPEVIRLNGGYPFKNTEDHLWYISVKGKNMVTGFISIVNDHLCNDFTWQDKDLLRILIERALMDVEKGTPVTFVADNSDRPLLEEMGFSVEKQWTKYFKMVKII</sequence>
<reference evidence="2" key="1">
    <citation type="journal article" date="2019" name="Int. J. Syst. Evol. Microbiol.">
        <title>The Global Catalogue of Microorganisms (GCM) 10K type strain sequencing project: providing services to taxonomists for standard genome sequencing and annotation.</title>
        <authorList>
            <consortium name="The Broad Institute Genomics Platform"/>
            <consortium name="The Broad Institute Genome Sequencing Center for Infectious Disease"/>
            <person name="Wu L."/>
            <person name="Ma J."/>
        </authorList>
    </citation>
    <scope>NUCLEOTIDE SEQUENCE [LARGE SCALE GENOMIC DNA]</scope>
    <source>
        <strain evidence="2">CCUG 66188</strain>
    </source>
</reference>
<evidence type="ECO:0000313" key="1">
    <source>
        <dbReference type="EMBL" id="MFC4672587.1"/>
    </source>
</evidence>
<proteinExistence type="predicted"/>
<evidence type="ECO:0008006" key="3">
    <source>
        <dbReference type="Google" id="ProtNLM"/>
    </source>
</evidence>
<evidence type="ECO:0000313" key="2">
    <source>
        <dbReference type="Proteomes" id="UP001596023"/>
    </source>
</evidence>
<dbReference type="EMBL" id="JBHSGN010000015">
    <property type="protein sequence ID" value="MFC4672587.1"/>
    <property type="molecule type" value="Genomic_DNA"/>
</dbReference>
<accession>A0ABV9KQY1</accession>
<comment type="caution">
    <text evidence="1">The sequence shown here is derived from an EMBL/GenBank/DDBJ whole genome shotgun (WGS) entry which is preliminary data.</text>
</comment>
<dbReference type="Proteomes" id="UP001596023">
    <property type="component" value="Unassembled WGS sequence"/>
</dbReference>
<name>A0ABV9KQY1_9BACT</name>
<keyword evidence="2" id="KW-1185">Reference proteome</keyword>
<protein>
    <recommendedName>
        <fullName evidence="3">N-acetyltransferase domain-containing protein</fullName>
    </recommendedName>
</protein>
<gene>
    <name evidence="1" type="ORF">ACFO6W_02655</name>
</gene>
<dbReference type="RefSeq" id="WP_379993776.1">
    <property type="nucleotide sequence ID" value="NZ_JBHSGN010000015.1"/>
</dbReference>
<organism evidence="1 2">
    <name type="scientific">Dysgonomonas termitidis</name>
    <dbReference type="NCBI Taxonomy" id="1516126"/>
    <lineage>
        <taxon>Bacteria</taxon>
        <taxon>Pseudomonadati</taxon>
        <taxon>Bacteroidota</taxon>
        <taxon>Bacteroidia</taxon>
        <taxon>Bacteroidales</taxon>
        <taxon>Dysgonomonadaceae</taxon>
        <taxon>Dysgonomonas</taxon>
    </lineage>
</organism>